<dbReference type="GO" id="GO:0000731">
    <property type="term" value="P:DNA synthesis involved in DNA repair"/>
    <property type="evidence" value="ECO:0007669"/>
    <property type="project" value="TreeGrafter"/>
</dbReference>
<keyword evidence="1" id="KW-0227">DNA damage</keyword>
<dbReference type="AlphaFoldDB" id="A0A7G6X5R5"/>
<evidence type="ECO:0000259" key="3">
    <source>
        <dbReference type="Pfam" id="PF13175"/>
    </source>
</evidence>
<evidence type="ECO:0000313" key="6">
    <source>
        <dbReference type="Proteomes" id="UP000515563"/>
    </source>
</evidence>
<feature type="domain" description="ATPase AAA-type core" evidence="4">
    <location>
        <begin position="268"/>
        <end position="354"/>
    </location>
</feature>
<dbReference type="PANTHER" id="PTHR32182:SF25">
    <property type="entry name" value="SLR1056 PROTEIN"/>
    <property type="match status" value="1"/>
</dbReference>
<feature type="compositionally biased region" description="Pro residues" evidence="2">
    <location>
        <begin position="389"/>
        <end position="398"/>
    </location>
</feature>
<organism evidence="5 6">
    <name type="scientific">Kribbella qitaiheensis</name>
    <dbReference type="NCBI Taxonomy" id="1544730"/>
    <lineage>
        <taxon>Bacteria</taxon>
        <taxon>Bacillati</taxon>
        <taxon>Actinomycetota</taxon>
        <taxon>Actinomycetes</taxon>
        <taxon>Propionibacteriales</taxon>
        <taxon>Kribbellaceae</taxon>
        <taxon>Kribbella</taxon>
    </lineage>
</organism>
<evidence type="ECO:0000256" key="1">
    <source>
        <dbReference type="ARBA" id="ARBA00023236"/>
    </source>
</evidence>
<evidence type="ECO:0000313" key="5">
    <source>
        <dbReference type="EMBL" id="QNE21580.1"/>
    </source>
</evidence>
<gene>
    <name evidence="5" type="ORF">F1D05_31220</name>
</gene>
<sequence length="398" mass="43228">MLTTLAIENYRSLRRLVVPLGRLNVVTGANGTGKSSLYRALRLLADASRNGAIAALAREGGLPSTLWAGPETISKAVRRSEQPLQGTVRSGPVSLRMGYASEDYGYAMDFGLPQPSLGEFNRPSAFGLDPEIKREALWAGPFLRPASLLVERGGGGVRIRDGDGKWRDGGHVLQSFDSMLSEFADPERAPELLTLRERMRSWRFYDHLRTDADAPARQVQIGTRTTILGPEGADVAAALQTIREIGPRGGLDYAIEQAFPGSKVEIRNNAGRFEIAFHQHGLLRPLSGAELPDGTLRYLLWVAALLTPRPPALLVLNEPETSLHPDLLPALANLVVTAAKDAQAIVVTHSRPFLAALQAGADETGLDLRTTELVKSFGETTIEGQGPLDEPPWKWPSR</sequence>
<feature type="domain" description="Endonuclease GajA/Old nuclease/RecF-like AAA" evidence="3">
    <location>
        <begin position="1"/>
        <end position="48"/>
    </location>
</feature>
<dbReference type="InterPro" id="IPR014555">
    <property type="entry name" value="RecF-like"/>
</dbReference>
<dbReference type="RefSeq" id="WP_185443989.1">
    <property type="nucleotide sequence ID" value="NZ_CP043661.1"/>
</dbReference>
<dbReference type="Pfam" id="PF13304">
    <property type="entry name" value="AAA_21"/>
    <property type="match status" value="1"/>
</dbReference>
<dbReference type="InterPro" id="IPR003959">
    <property type="entry name" value="ATPase_AAA_core"/>
</dbReference>
<protein>
    <submittedName>
        <fullName evidence="5">AAA family ATPase</fullName>
    </submittedName>
</protein>
<dbReference type="FunFam" id="3.40.50.300:FF:002708">
    <property type="entry name" value="FeS assembly ATPase SufC"/>
    <property type="match status" value="1"/>
</dbReference>
<reference evidence="5 6" key="2">
    <citation type="journal article" date="2020" name="Microbiol. Resour. Announc.">
        <title>Antarctic desert soil bacteria exhibit high novel natural product potential, evaluated through long-read genome sequencing and comparative genomics.</title>
        <authorList>
            <person name="Benaud N."/>
            <person name="Edwards R.J."/>
            <person name="Amos T.G."/>
            <person name="D'Agostino P.M."/>
            <person name="Gutierrez-Chavez C."/>
            <person name="Montgomery K."/>
            <person name="Nicetic I."/>
            <person name="Ferrari B.C."/>
        </authorList>
    </citation>
    <scope>NUCLEOTIDE SEQUENCE [LARGE SCALE GENOMIC DNA]</scope>
    <source>
        <strain evidence="5 6">SPB151</strain>
    </source>
</reference>
<dbReference type="InterPro" id="IPR027417">
    <property type="entry name" value="P-loop_NTPase"/>
</dbReference>
<dbReference type="Pfam" id="PF13175">
    <property type="entry name" value="AAA_15"/>
    <property type="match status" value="1"/>
</dbReference>
<dbReference type="GO" id="GO:0006302">
    <property type="term" value="P:double-strand break repair"/>
    <property type="evidence" value="ECO:0007669"/>
    <property type="project" value="TreeGrafter"/>
</dbReference>
<dbReference type="EMBL" id="CP043661">
    <property type="protein sequence ID" value="QNE21580.1"/>
    <property type="molecule type" value="Genomic_DNA"/>
</dbReference>
<keyword evidence="1" id="KW-0742">SOS response</keyword>
<dbReference type="PIRSF" id="PIRSF029347">
    <property type="entry name" value="RecF"/>
    <property type="match status" value="1"/>
</dbReference>
<reference evidence="6" key="1">
    <citation type="submission" date="2019-09" db="EMBL/GenBank/DDBJ databases">
        <title>Antimicrobial potential of Antarctic Bacteria.</title>
        <authorList>
            <person name="Benaud N."/>
            <person name="Edwards R.J."/>
            <person name="Ferrari B.C."/>
        </authorList>
    </citation>
    <scope>NUCLEOTIDE SEQUENCE [LARGE SCALE GENOMIC DNA]</scope>
    <source>
        <strain evidence="6">SPB151</strain>
    </source>
</reference>
<accession>A0A7G6X5R5</accession>
<feature type="region of interest" description="Disordered" evidence="2">
    <location>
        <begin position="379"/>
        <end position="398"/>
    </location>
</feature>
<keyword evidence="6" id="KW-1185">Reference proteome</keyword>
<dbReference type="PANTHER" id="PTHR32182">
    <property type="entry name" value="DNA REPLICATION AND REPAIR PROTEIN RECF"/>
    <property type="match status" value="1"/>
</dbReference>
<dbReference type="GO" id="GO:0005524">
    <property type="term" value="F:ATP binding"/>
    <property type="evidence" value="ECO:0007669"/>
    <property type="project" value="InterPro"/>
</dbReference>
<dbReference type="InterPro" id="IPR041685">
    <property type="entry name" value="AAA_GajA/Old/RecF-like"/>
</dbReference>
<evidence type="ECO:0000256" key="2">
    <source>
        <dbReference type="SAM" id="MobiDB-lite"/>
    </source>
</evidence>
<proteinExistence type="predicted"/>
<evidence type="ECO:0000259" key="4">
    <source>
        <dbReference type="Pfam" id="PF13304"/>
    </source>
</evidence>
<dbReference type="KEGG" id="kqi:F1D05_31220"/>
<dbReference type="SUPFAM" id="SSF52540">
    <property type="entry name" value="P-loop containing nucleoside triphosphate hydrolases"/>
    <property type="match status" value="1"/>
</dbReference>
<dbReference type="GO" id="GO:0009432">
    <property type="term" value="P:SOS response"/>
    <property type="evidence" value="ECO:0007669"/>
    <property type="project" value="UniProtKB-KW"/>
</dbReference>
<dbReference type="Gene3D" id="3.40.50.300">
    <property type="entry name" value="P-loop containing nucleotide triphosphate hydrolases"/>
    <property type="match status" value="2"/>
</dbReference>
<dbReference type="GO" id="GO:0016887">
    <property type="term" value="F:ATP hydrolysis activity"/>
    <property type="evidence" value="ECO:0007669"/>
    <property type="project" value="InterPro"/>
</dbReference>
<dbReference type="Proteomes" id="UP000515563">
    <property type="component" value="Chromosome"/>
</dbReference>
<name>A0A7G6X5R5_9ACTN</name>